<evidence type="ECO:0000313" key="3">
    <source>
        <dbReference type="Proteomes" id="UP000199518"/>
    </source>
</evidence>
<accession>A0A1I3ARR5</accession>
<dbReference type="RefSeq" id="WP_092046655.1">
    <property type="nucleotide sequence ID" value="NZ_FOQD01000001.1"/>
</dbReference>
<dbReference type="EMBL" id="FOQD01000001">
    <property type="protein sequence ID" value="SFH52777.1"/>
    <property type="molecule type" value="Genomic_DNA"/>
</dbReference>
<dbReference type="Gene3D" id="1.20.120.450">
    <property type="entry name" value="dinb family like domain"/>
    <property type="match status" value="1"/>
</dbReference>
<dbReference type="OrthoDB" id="9793216at2"/>
<evidence type="ECO:0000313" key="2">
    <source>
        <dbReference type="EMBL" id="SFH52777.1"/>
    </source>
</evidence>
<organism evidence="2 3">
    <name type="scientific">Planctomicrobium piriforme</name>
    <dbReference type="NCBI Taxonomy" id="1576369"/>
    <lineage>
        <taxon>Bacteria</taxon>
        <taxon>Pseudomonadati</taxon>
        <taxon>Planctomycetota</taxon>
        <taxon>Planctomycetia</taxon>
        <taxon>Planctomycetales</taxon>
        <taxon>Planctomycetaceae</taxon>
        <taxon>Planctomicrobium</taxon>
    </lineage>
</organism>
<gene>
    <name evidence="2" type="ORF">SAMN05421753_10125</name>
</gene>
<protein>
    <submittedName>
        <fullName evidence="2">DinB superfamily protein</fullName>
    </submittedName>
</protein>
<proteinExistence type="predicted"/>
<name>A0A1I3ARR5_9PLAN</name>
<dbReference type="Pfam" id="PF12867">
    <property type="entry name" value="DinB_2"/>
    <property type="match status" value="1"/>
</dbReference>
<evidence type="ECO:0000259" key="1">
    <source>
        <dbReference type="Pfam" id="PF12867"/>
    </source>
</evidence>
<dbReference type="InterPro" id="IPR034660">
    <property type="entry name" value="DinB/YfiT-like"/>
</dbReference>
<feature type="domain" description="DinB-like" evidence="1">
    <location>
        <begin position="12"/>
        <end position="145"/>
    </location>
</feature>
<dbReference type="AlphaFoldDB" id="A0A1I3ARR5"/>
<dbReference type="InterPro" id="IPR024775">
    <property type="entry name" value="DinB-like"/>
</dbReference>
<sequence>MTQLLIDDYLRGPTLLRAAVQGMSREQLLAKPVLGTWSTLQVIAHIADFEPVYADRMKRVIAEDQPLLMAGDPDLFAARLAYEERDLEEELNLISAVRRHVARILLAQSPEVFARTGQHNRDGSLSLEVLLRRVTGHIPHHLKFIADKRRALGLS</sequence>
<keyword evidence="3" id="KW-1185">Reference proteome</keyword>
<dbReference type="SUPFAM" id="SSF109854">
    <property type="entry name" value="DinB/YfiT-like putative metalloenzymes"/>
    <property type="match status" value="1"/>
</dbReference>
<dbReference type="STRING" id="1576369.SAMN05421753_10125"/>
<reference evidence="3" key="1">
    <citation type="submission" date="2016-10" db="EMBL/GenBank/DDBJ databases">
        <authorList>
            <person name="Varghese N."/>
            <person name="Submissions S."/>
        </authorList>
    </citation>
    <scope>NUCLEOTIDE SEQUENCE [LARGE SCALE GENOMIC DNA]</scope>
    <source>
        <strain evidence="3">DSM 26348</strain>
    </source>
</reference>
<dbReference type="Proteomes" id="UP000199518">
    <property type="component" value="Unassembled WGS sequence"/>
</dbReference>